<dbReference type="CDD" id="cd06662">
    <property type="entry name" value="SURF1"/>
    <property type="match status" value="1"/>
</dbReference>
<dbReference type="InterPro" id="IPR002994">
    <property type="entry name" value="Surf1/Shy1"/>
</dbReference>
<feature type="transmembrane region" description="Helical" evidence="1">
    <location>
        <begin position="189"/>
        <end position="207"/>
    </location>
</feature>
<gene>
    <name evidence="2" type="ORF">GCM10023153_14110</name>
</gene>
<dbReference type="PROSITE" id="PS50895">
    <property type="entry name" value="SURF1"/>
    <property type="match status" value="1"/>
</dbReference>
<proteinExistence type="inferred from homology"/>
<keyword evidence="1" id="KW-0812">Transmembrane</keyword>
<name>A0ABP8JNX2_9MICO</name>
<dbReference type="Proteomes" id="UP001500390">
    <property type="component" value="Unassembled WGS sequence"/>
</dbReference>
<dbReference type="Pfam" id="PF02104">
    <property type="entry name" value="SURF1"/>
    <property type="match status" value="1"/>
</dbReference>
<evidence type="ECO:0000313" key="3">
    <source>
        <dbReference type="Proteomes" id="UP001500390"/>
    </source>
</evidence>
<comment type="subcellular location">
    <subcellularLocation>
        <location evidence="1">Cell membrane</location>
        <topology evidence="1">Multi-pass membrane protein</topology>
    </subcellularLocation>
</comment>
<reference evidence="3" key="1">
    <citation type="journal article" date="2019" name="Int. J. Syst. Evol. Microbiol.">
        <title>The Global Catalogue of Microorganisms (GCM) 10K type strain sequencing project: providing services to taxonomists for standard genome sequencing and annotation.</title>
        <authorList>
            <consortium name="The Broad Institute Genomics Platform"/>
            <consortium name="The Broad Institute Genome Sequencing Center for Infectious Disease"/>
            <person name="Wu L."/>
            <person name="Ma J."/>
        </authorList>
    </citation>
    <scope>NUCLEOTIDE SEQUENCE [LARGE SCALE GENOMIC DNA]</scope>
    <source>
        <strain evidence="3">JCM 17738</strain>
    </source>
</reference>
<accession>A0ABP8JNX2</accession>
<comment type="similarity">
    <text evidence="1">Belongs to the SURF1 family.</text>
</comment>
<keyword evidence="1" id="KW-0472">Membrane</keyword>
<protein>
    <recommendedName>
        <fullName evidence="1">SURF1-like protein</fullName>
    </recommendedName>
</protein>
<comment type="caution">
    <text evidence="1">Lacks conserved residue(s) required for the propagation of feature annotation.</text>
</comment>
<keyword evidence="3" id="KW-1185">Reference proteome</keyword>
<evidence type="ECO:0000256" key="1">
    <source>
        <dbReference type="RuleBase" id="RU363076"/>
    </source>
</evidence>
<sequence>MGIAFAFLGRWQLGVAESRSYREAVEAARAQEPTALTSVLEPHAPFRGDLSSRPVTAQGSYAPEGQLLVPDRRLDGVAGSWVLTPFVVEGSGATLPVVRGFVTDPADAGAPASGSLTIAGGLAPGESPSSVPVAAGEIGSVDLSLLVNTWPGELYNAFVFLESETPQAADQPTRVPTPLPDTSIQWRNAAYAVQWWVFALFALWVWFRMVREETRREERLEAPGDTGSRDDA</sequence>
<comment type="caution">
    <text evidence="2">The sequence shown here is derived from an EMBL/GenBank/DDBJ whole genome shotgun (WGS) entry which is preliminary data.</text>
</comment>
<organism evidence="2 3">
    <name type="scientific">Ornithinibacter aureus</name>
    <dbReference type="NCBI Taxonomy" id="622664"/>
    <lineage>
        <taxon>Bacteria</taxon>
        <taxon>Bacillati</taxon>
        <taxon>Actinomycetota</taxon>
        <taxon>Actinomycetes</taxon>
        <taxon>Micrococcales</taxon>
        <taxon>Intrasporangiaceae</taxon>
        <taxon>Ornithinibacter</taxon>
    </lineage>
</organism>
<keyword evidence="1" id="KW-1133">Transmembrane helix</keyword>
<evidence type="ECO:0000313" key="2">
    <source>
        <dbReference type="EMBL" id="GAA4393787.1"/>
    </source>
</evidence>
<dbReference type="EMBL" id="BAABFX010000023">
    <property type="protein sequence ID" value="GAA4393787.1"/>
    <property type="molecule type" value="Genomic_DNA"/>
</dbReference>
<keyword evidence="1" id="KW-1003">Cell membrane</keyword>